<dbReference type="SUPFAM" id="SSF68906">
    <property type="entry name" value="SAP domain"/>
    <property type="match status" value="1"/>
</dbReference>
<reference evidence="3 4" key="1">
    <citation type="submission" date="2015-12" db="EMBL/GenBank/DDBJ databases">
        <title>Dictyostelia acquired genes for synthesis and detection of signals that induce cell-type specialization by lateral gene transfer from prokaryotes.</title>
        <authorList>
            <person name="Gloeckner G."/>
            <person name="Schaap P."/>
        </authorList>
    </citation>
    <scope>NUCLEOTIDE SEQUENCE [LARGE SCALE GENOMIC DNA]</scope>
    <source>
        <strain evidence="3 4">TK</strain>
    </source>
</reference>
<dbReference type="InterPro" id="IPR003034">
    <property type="entry name" value="SAP_dom"/>
</dbReference>
<feature type="domain" description="SAP" evidence="1">
    <location>
        <begin position="43"/>
        <end position="68"/>
    </location>
</feature>
<name>A0A151Z318_TIELA</name>
<gene>
    <name evidence="3" type="ORF">DLAC_10890</name>
</gene>
<dbReference type="Proteomes" id="UP000076078">
    <property type="component" value="Unassembled WGS sequence"/>
</dbReference>
<dbReference type="Gene3D" id="1.10.720.30">
    <property type="entry name" value="SAP domain"/>
    <property type="match status" value="1"/>
</dbReference>
<accession>A0A151Z318</accession>
<dbReference type="OrthoDB" id="7789792at2759"/>
<dbReference type="AlphaFoldDB" id="A0A151Z318"/>
<protein>
    <submittedName>
        <fullName evidence="3">Uncharacterized protein</fullName>
    </submittedName>
</protein>
<organism evidence="3 4">
    <name type="scientific">Tieghemostelium lacteum</name>
    <name type="common">Slime mold</name>
    <name type="synonym">Dictyostelium lacteum</name>
    <dbReference type="NCBI Taxonomy" id="361077"/>
    <lineage>
        <taxon>Eukaryota</taxon>
        <taxon>Amoebozoa</taxon>
        <taxon>Evosea</taxon>
        <taxon>Eumycetozoa</taxon>
        <taxon>Dictyostelia</taxon>
        <taxon>Dictyosteliales</taxon>
        <taxon>Raperosteliaceae</taxon>
        <taxon>Tieghemostelium</taxon>
    </lineage>
</organism>
<dbReference type="Pfam" id="PF02037">
    <property type="entry name" value="SAP"/>
    <property type="match status" value="1"/>
</dbReference>
<sequence>MIEEQEFDNDVFSDGEAEAISPSVEEYEEIEYIESDLQKKLAKDLKEICKDRGYSQQGSKTDLIKRILTKDQGTDNDWSPDIVKSDKCEVKKNVKTGLRNKSQPKRPYDSFSLLFSSDIIDLIVNQTRLYIKQNDLESKAIKILGSEVNCYMIYAFLSITIQMGICTLPSISYYWSETNGYEPVQRIMPRSKFMFLHSVIHLADNKVDDKTDAFFKVREYLNLLLRNYQEHWYPSEIVTIDEDMIPSNHQHDKSKQYPPNKPNKWGFRVWKLVDSNGYMYNMDFYQGKNPINENSGKMMGSLGESVVKQLMEPIIFKKN</sequence>
<evidence type="ECO:0000313" key="4">
    <source>
        <dbReference type="Proteomes" id="UP000076078"/>
    </source>
</evidence>
<evidence type="ECO:0000313" key="3">
    <source>
        <dbReference type="EMBL" id="KYQ88204.1"/>
    </source>
</evidence>
<dbReference type="EMBL" id="LODT01000051">
    <property type="protein sequence ID" value="KYQ88204.1"/>
    <property type="molecule type" value="Genomic_DNA"/>
</dbReference>
<keyword evidence="4" id="KW-1185">Reference proteome</keyword>
<evidence type="ECO:0000259" key="1">
    <source>
        <dbReference type="Pfam" id="PF02037"/>
    </source>
</evidence>
<feature type="domain" description="PiggyBac transposable element-derived protein" evidence="2">
    <location>
        <begin position="107"/>
        <end position="314"/>
    </location>
</feature>
<dbReference type="STRING" id="361077.A0A151Z318"/>
<dbReference type="InterPro" id="IPR036361">
    <property type="entry name" value="SAP_dom_sf"/>
</dbReference>
<comment type="caution">
    <text evidence="3">The sequence shown here is derived from an EMBL/GenBank/DDBJ whole genome shotgun (WGS) entry which is preliminary data.</text>
</comment>
<dbReference type="PANTHER" id="PTHR46599">
    <property type="entry name" value="PIGGYBAC TRANSPOSABLE ELEMENT-DERIVED PROTEIN 4"/>
    <property type="match status" value="1"/>
</dbReference>
<evidence type="ECO:0000259" key="2">
    <source>
        <dbReference type="Pfam" id="PF13843"/>
    </source>
</evidence>
<dbReference type="PANTHER" id="PTHR46599:SF3">
    <property type="entry name" value="PIGGYBAC TRANSPOSABLE ELEMENT-DERIVED PROTEIN 4"/>
    <property type="match status" value="1"/>
</dbReference>
<dbReference type="Pfam" id="PF13843">
    <property type="entry name" value="DDE_Tnp_1_7"/>
    <property type="match status" value="1"/>
</dbReference>
<dbReference type="InterPro" id="IPR029526">
    <property type="entry name" value="PGBD"/>
</dbReference>
<dbReference type="InParanoid" id="A0A151Z318"/>
<proteinExistence type="predicted"/>